<dbReference type="RefSeq" id="WP_331214092.1">
    <property type="nucleotide sequence ID" value="NZ_JAZGQK010000007.1"/>
</dbReference>
<protein>
    <submittedName>
        <fullName evidence="3">DUF4157 domain-containing protein</fullName>
    </submittedName>
</protein>
<comment type="caution">
    <text evidence="3">The sequence shown here is derived from an EMBL/GenBank/DDBJ whole genome shotgun (WGS) entry which is preliminary data.</text>
</comment>
<keyword evidence="4" id="KW-1185">Reference proteome</keyword>
<proteinExistence type="predicted"/>
<evidence type="ECO:0000313" key="4">
    <source>
        <dbReference type="Proteomes" id="UP001332243"/>
    </source>
</evidence>
<sequence length="478" mass="46231">MSDPVVRADLDLPVVPVHRSPAVPTLTSPAGVATGHGYRSDAASWSAPVRSGPSTGPGPAVVRGSGPGVSGLLSRPGVLHRVAGGGSATAPGPGHLAGPGPGHSGAPGRSSEPGSTGPLQLAAPGRPAGILAARSAALAARPPAGPEVRPPLSAGDLPVLGSGVAAPGSMPDPTGAVRLTAPPRPAFALAPPGATGHPTAPGGADTPRQRWEAAVAARPLEAPRPLPAGLHGLARAITGRTGPPRFTTGPSTRHALAAAGALGATTGTVVHLAAVPTGPAAASVLAHELAHTRHPVRRPRFLLAGGGGLLDDDERQALTAGRDLLAGGPAGAADTIGAGIVDRLPVGGGLGAVRELVTRTTQAVIEAMPRLPPGAVPDDTAPGPVGTAPAGSPGPWDGPTSGGGSGSGAGPAGSGFEQGHGAGTAGPPVAGTAPPVGAETAVAPEPATPLDPDRVVAIVEERLLREIERRGGRWAGVF</sequence>
<accession>A0ABU7RR40</accession>
<feature type="region of interest" description="Disordered" evidence="1">
    <location>
        <begin position="34"/>
        <end position="124"/>
    </location>
</feature>
<feature type="domain" description="eCIS core" evidence="2">
    <location>
        <begin position="244"/>
        <end position="293"/>
    </location>
</feature>
<dbReference type="Pfam" id="PF13699">
    <property type="entry name" value="eCIS_core"/>
    <property type="match status" value="1"/>
</dbReference>
<feature type="compositionally biased region" description="Gly residues" evidence="1">
    <location>
        <begin position="400"/>
        <end position="424"/>
    </location>
</feature>
<feature type="compositionally biased region" description="Low complexity" evidence="1">
    <location>
        <begin position="425"/>
        <end position="445"/>
    </location>
</feature>
<feature type="region of interest" description="Disordered" evidence="1">
    <location>
        <begin position="368"/>
        <end position="452"/>
    </location>
</feature>
<gene>
    <name evidence="3" type="ORF">V1633_10790</name>
</gene>
<evidence type="ECO:0000259" key="2">
    <source>
        <dbReference type="Pfam" id="PF13699"/>
    </source>
</evidence>
<evidence type="ECO:0000256" key="1">
    <source>
        <dbReference type="SAM" id="MobiDB-lite"/>
    </source>
</evidence>
<reference evidence="3 4" key="1">
    <citation type="submission" date="2024-01" db="EMBL/GenBank/DDBJ databases">
        <title>Genome insights into Plantactinospora sonchi sp. nov.</title>
        <authorList>
            <person name="Wang L."/>
        </authorList>
    </citation>
    <scope>NUCLEOTIDE SEQUENCE [LARGE SCALE GENOMIC DNA]</scope>
    <source>
        <strain evidence="3 4">NEAU-QY2</strain>
    </source>
</reference>
<dbReference type="Proteomes" id="UP001332243">
    <property type="component" value="Unassembled WGS sequence"/>
</dbReference>
<feature type="compositionally biased region" description="Gly residues" evidence="1">
    <location>
        <begin position="95"/>
        <end position="105"/>
    </location>
</feature>
<evidence type="ECO:0000313" key="3">
    <source>
        <dbReference type="EMBL" id="MEE6258975.1"/>
    </source>
</evidence>
<dbReference type="EMBL" id="JAZGQK010000007">
    <property type="protein sequence ID" value="MEE6258975.1"/>
    <property type="molecule type" value="Genomic_DNA"/>
</dbReference>
<name>A0ABU7RR40_9ACTN</name>
<dbReference type="InterPro" id="IPR025295">
    <property type="entry name" value="eCIS_core_dom"/>
</dbReference>
<organism evidence="3 4">
    <name type="scientific">Plantactinospora sonchi</name>
    <dbReference type="NCBI Taxonomy" id="1544735"/>
    <lineage>
        <taxon>Bacteria</taxon>
        <taxon>Bacillati</taxon>
        <taxon>Actinomycetota</taxon>
        <taxon>Actinomycetes</taxon>
        <taxon>Micromonosporales</taxon>
        <taxon>Micromonosporaceae</taxon>
        <taxon>Plantactinospora</taxon>
    </lineage>
</organism>